<dbReference type="GeneID" id="106060798"/>
<evidence type="ECO:0000313" key="3">
    <source>
        <dbReference type="RefSeq" id="XP_055861629.1"/>
    </source>
</evidence>
<dbReference type="OrthoDB" id="1874341at2759"/>
<proteinExistence type="inferred from homology"/>
<accession>A0A9W2YG25</accession>
<evidence type="ECO:0000256" key="1">
    <source>
        <dbReference type="ARBA" id="ARBA00006298"/>
    </source>
</evidence>
<dbReference type="PANTHER" id="PTHR22767:SF3">
    <property type="entry name" value="N-ALPHA-ACETYLTRANSFERASE 25, NATB AUXILIARY SUBUNIT"/>
    <property type="match status" value="1"/>
</dbReference>
<dbReference type="GO" id="GO:0031416">
    <property type="term" value="C:NatB complex"/>
    <property type="evidence" value="ECO:0007669"/>
    <property type="project" value="TreeGrafter"/>
</dbReference>
<dbReference type="Pfam" id="PF09797">
    <property type="entry name" value="NatB_MDM20"/>
    <property type="match status" value="1"/>
</dbReference>
<dbReference type="Gene3D" id="1.25.40.1040">
    <property type="match status" value="1"/>
</dbReference>
<dbReference type="AlphaFoldDB" id="A0A9W2YG25"/>
<keyword evidence="2" id="KW-1185">Reference proteome</keyword>
<dbReference type="RefSeq" id="XP_055861629.1">
    <property type="nucleotide sequence ID" value="XM_056005654.1"/>
</dbReference>
<dbReference type="InterPro" id="IPR011990">
    <property type="entry name" value="TPR-like_helical_dom_sf"/>
</dbReference>
<evidence type="ECO:0000313" key="2">
    <source>
        <dbReference type="Proteomes" id="UP001165740"/>
    </source>
</evidence>
<dbReference type="SUPFAM" id="SSF48452">
    <property type="entry name" value="TPR-like"/>
    <property type="match status" value="1"/>
</dbReference>
<organism evidence="2 3">
    <name type="scientific">Biomphalaria glabrata</name>
    <name type="common">Bloodfluke planorb</name>
    <name type="synonym">Freshwater snail</name>
    <dbReference type="NCBI Taxonomy" id="6526"/>
    <lineage>
        <taxon>Eukaryota</taxon>
        <taxon>Metazoa</taxon>
        <taxon>Spiralia</taxon>
        <taxon>Lophotrochozoa</taxon>
        <taxon>Mollusca</taxon>
        <taxon>Gastropoda</taxon>
        <taxon>Heterobranchia</taxon>
        <taxon>Euthyneura</taxon>
        <taxon>Panpulmonata</taxon>
        <taxon>Hygrophila</taxon>
        <taxon>Lymnaeoidea</taxon>
        <taxon>Planorbidae</taxon>
        <taxon>Biomphalaria</taxon>
    </lineage>
</organism>
<dbReference type="PANTHER" id="PTHR22767">
    <property type="entry name" value="N-TERMINAL ACETYLTRANSFERASE-RELATED"/>
    <property type="match status" value="1"/>
</dbReference>
<dbReference type="OMA" id="IHYTELA"/>
<gene>
    <name evidence="3" type="primary">LOC106060798</name>
</gene>
<dbReference type="InterPro" id="IPR019183">
    <property type="entry name" value="NAA25_NatB_aux_su"/>
</dbReference>
<name>A0A9W2YG25_BIOGL</name>
<sequence>MASRSHVDINERRLRPIYDCLDNGNNKKAIQEADKVLKKQKDLTCAKVLKALALLRMGRHAEGSSLLSTIHQSEPTEEQTLNAMSICYKETQQYDKIASLYDAASKQQPNNEDILSCLFMAHVRLGNYQQQQRTAMQLHKLRPKKNPYYFWAVMSIVMQAYQNEQLGKTMFLPLAEKMIKKYIQEDKIEAEAEIHLYLIILELQQNWTEALQVLEGPLGAFLGNELHSKETRLATICSKLSKWDRVSSIYKQLLDQMPDNWDFWLKYQEAVFHLVEDSYTDMKQEPSSDDSTPNTHAHLEAMQKFIEDKIQSMQNGVMMRGPYLAEIEFVKQISIRKLTTTSINQKSALELLQEYFQHFGNKSSCYNDIKLYLDLLQAQELDQLVEFMKSDTGLESSDGSLIYARDVNQLTKHLVYLQLTRTMGKHSLLSIQEALALSQELLLRYRDGLQFGKELLPTDIQYSDNYLLLAVHLLLDVWSKTKDDVHLWRAIVHLELAIRDSVSNYQIKLLLIRLYCRKGVFGPCPALYDGMEIKHIMNDTLGHIVSNDVIRLGHFMEAGTMYATMVRFFVVNQKEASEHLMSSYKFGSFGRIHEFVQFQERLDNSLQYHTASTEKMLLELIMQTDRHESTEAAADGMNVHPLTDKTIDLSKLCDNRDLTLALAWDPPELLCATENRQKSFEEEKSWLLLRWTLLHVLLLAVMVGQEMAGVGVVNGNEENTEKKSPLKLLRQRAKDLQNCVQQCQGHKQPNQYHVVQGPSRTRLAEFVSGPHITAVTSVIDCIEYVYSLSQSGLDECPDVKVWALVKDSTQKLVLKDVQGLLKDCDGKRQLDSLALEQLVASVESVSYITIMLGVCSKGLKILKNDWLKKFKKNKASHNSQPEIFDKFNQLILDVSASTKELHQIASCLDPVFSSLDIASLRLADIPDEEQIQREAERLVWTKVESSVQQSSGEICEVLHHKQFYLNTLML</sequence>
<dbReference type="Proteomes" id="UP001165740">
    <property type="component" value="Chromosome 12"/>
</dbReference>
<reference evidence="3" key="1">
    <citation type="submission" date="2025-08" db="UniProtKB">
        <authorList>
            <consortium name="RefSeq"/>
        </authorList>
    </citation>
    <scope>IDENTIFICATION</scope>
</reference>
<comment type="similarity">
    <text evidence="1">Belongs to the MDM20/NAA25 family.</text>
</comment>
<protein>
    <submittedName>
        <fullName evidence="3">N-alpha-acetyltransferase 25, NatB auxiliary subunit-like</fullName>
    </submittedName>
</protein>